<evidence type="ECO:0008006" key="3">
    <source>
        <dbReference type="Google" id="ProtNLM"/>
    </source>
</evidence>
<dbReference type="EnsemblMetazoa" id="BGLB036997-RA">
    <property type="protein sequence ID" value="BGLB036997-PA"/>
    <property type="gene ID" value="BGLB036997"/>
</dbReference>
<sequence>MRRGRPNPDDGVRQIQQYVRCLIHGRPFNAKKPTSIGNDTEHIGDVGIIMSKIGTSALIAWKPVSDHIVTARLQANKIKITTIQVYNLTEDAEEAIKDNFYNQLQTTLHKTPGHDLILLMGDFNAKINPNRTGFENVMRPYGSAENISDNDKWAKFRDTTIECAEEVIRRRRVAYKEKWIQDRTWKWINERKDAKRRRDQNNATQNHILVEEAFREADLK</sequence>
<dbReference type="InterPro" id="IPR036691">
    <property type="entry name" value="Endo/exonu/phosph_ase_sf"/>
</dbReference>
<name>A0A2C9M024_BIOGL</name>
<organism evidence="1 2">
    <name type="scientific">Biomphalaria glabrata</name>
    <name type="common">Bloodfluke planorb</name>
    <name type="synonym">Freshwater snail</name>
    <dbReference type="NCBI Taxonomy" id="6526"/>
    <lineage>
        <taxon>Eukaryota</taxon>
        <taxon>Metazoa</taxon>
        <taxon>Spiralia</taxon>
        <taxon>Lophotrochozoa</taxon>
        <taxon>Mollusca</taxon>
        <taxon>Gastropoda</taxon>
        <taxon>Heterobranchia</taxon>
        <taxon>Euthyneura</taxon>
        <taxon>Panpulmonata</taxon>
        <taxon>Hygrophila</taxon>
        <taxon>Lymnaeoidea</taxon>
        <taxon>Planorbidae</taxon>
        <taxon>Biomphalaria</taxon>
    </lineage>
</organism>
<dbReference type="SUPFAM" id="SSF56219">
    <property type="entry name" value="DNase I-like"/>
    <property type="match status" value="1"/>
</dbReference>
<dbReference type="STRING" id="6526.A0A2C9M024"/>
<dbReference type="AlphaFoldDB" id="A0A2C9M024"/>
<protein>
    <recommendedName>
        <fullName evidence="3">Endonuclease/exonuclease/phosphatase domain-containing protein</fullName>
    </recommendedName>
</protein>
<dbReference type="KEGG" id="bgt:106062117"/>
<proteinExistence type="predicted"/>
<evidence type="ECO:0000313" key="2">
    <source>
        <dbReference type="Proteomes" id="UP000076420"/>
    </source>
</evidence>
<evidence type="ECO:0000313" key="1">
    <source>
        <dbReference type="EnsemblMetazoa" id="BGLB036997-PA"/>
    </source>
</evidence>
<dbReference type="Proteomes" id="UP000076420">
    <property type="component" value="Unassembled WGS sequence"/>
</dbReference>
<dbReference type="VEuPathDB" id="VectorBase:BGLAX_048009"/>
<dbReference type="VEuPathDB" id="VectorBase:BGLB036997"/>
<reference evidence="1" key="1">
    <citation type="submission" date="2020-05" db="UniProtKB">
        <authorList>
            <consortium name="EnsemblMetazoa"/>
        </authorList>
    </citation>
    <scope>IDENTIFICATION</scope>
    <source>
        <strain evidence="1">BB02</strain>
    </source>
</reference>
<dbReference type="Gene3D" id="3.60.10.10">
    <property type="entry name" value="Endonuclease/exonuclease/phosphatase"/>
    <property type="match status" value="1"/>
</dbReference>
<gene>
    <name evidence="1" type="primary">106062117</name>
</gene>
<accession>A0A2C9M024</accession>